<proteinExistence type="predicted"/>
<dbReference type="Proteomes" id="UP001500058">
    <property type="component" value="Unassembled WGS sequence"/>
</dbReference>
<sequence length="89" mass="10345">MPHTGVQREWLPQEPGFGPGMTCRRRSRDWDEAGVWDRLHRVLPTEPHRAGKPDWSRAVIDGSHRRARRGGPRRARVRSTVPDRVRSTM</sequence>
<feature type="compositionally biased region" description="Basic residues" evidence="1">
    <location>
        <begin position="65"/>
        <end position="77"/>
    </location>
</feature>
<comment type="caution">
    <text evidence="2">The sequence shown here is derived from an EMBL/GenBank/DDBJ whole genome shotgun (WGS) entry which is preliminary data.</text>
</comment>
<reference evidence="2 3" key="1">
    <citation type="journal article" date="2019" name="Int. J. Syst. Evol. Microbiol.">
        <title>The Global Catalogue of Microorganisms (GCM) 10K type strain sequencing project: providing services to taxonomists for standard genome sequencing and annotation.</title>
        <authorList>
            <consortium name="The Broad Institute Genomics Platform"/>
            <consortium name="The Broad Institute Genome Sequencing Center for Infectious Disease"/>
            <person name="Wu L."/>
            <person name="Ma J."/>
        </authorList>
    </citation>
    <scope>NUCLEOTIDE SEQUENCE [LARGE SCALE GENOMIC DNA]</scope>
    <source>
        <strain evidence="2 3">JCM 6921</strain>
    </source>
</reference>
<feature type="region of interest" description="Disordered" evidence="1">
    <location>
        <begin position="1"/>
        <end position="25"/>
    </location>
</feature>
<gene>
    <name evidence="2" type="ORF">GCM10010420_14980</name>
</gene>
<dbReference type="EMBL" id="BAAATJ010000004">
    <property type="protein sequence ID" value="GAA2391716.1"/>
    <property type="molecule type" value="Genomic_DNA"/>
</dbReference>
<feature type="region of interest" description="Disordered" evidence="1">
    <location>
        <begin position="45"/>
        <end position="89"/>
    </location>
</feature>
<accession>A0ABN3I0R8</accession>
<keyword evidence="3" id="KW-1185">Reference proteome</keyword>
<name>A0ABN3I0R8_9ACTN</name>
<feature type="compositionally biased region" description="Basic and acidic residues" evidence="1">
    <location>
        <begin position="46"/>
        <end position="55"/>
    </location>
</feature>
<evidence type="ECO:0000256" key="1">
    <source>
        <dbReference type="SAM" id="MobiDB-lite"/>
    </source>
</evidence>
<evidence type="ECO:0000313" key="3">
    <source>
        <dbReference type="Proteomes" id="UP001500058"/>
    </source>
</evidence>
<evidence type="ECO:0000313" key="2">
    <source>
        <dbReference type="EMBL" id="GAA2391716.1"/>
    </source>
</evidence>
<protein>
    <recommendedName>
        <fullName evidence="4">Transposase</fullName>
    </recommendedName>
</protein>
<organism evidence="2 3">
    <name type="scientific">Streptomyces glaucosporus</name>
    <dbReference type="NCBI Taxonomy" id="284044"/>
    <lineage>
        <taxon>Bacteria</taxon>
        <taxon>Bacillati</taxon>
        <taxon>Actinomycetota</taxon>
        <taxon>Actinomycetes</taxon>
        <taxon>Kitasatosporales</taxon>
        <taxon>Streptomycetaceae</taxon>
        <taxon>Streptomyces</taxon>
    </lineage>
</organism>
<evidence type="ECO:0008006" key="4">
    <source>
        <dbReference type="Google" id="ProtNLM"/>
    </source>
</evidence>